<keyword evidence="7 10" id="KW-0408">Iron</keyword>
<comment type="pathway">
    <text evidence="10">Cofactor biosynthesis; iron-sulfur cluster biosynthesis.</text>
</comment>
<evidence type="ECO:0000256" key="7">
    <source>
        <dbReference type="ARBA" id="ARBA00023004"/>
    </source>
</evidence>
<keyword evidence="6 10" id="KW-0663">Pyridoxal phosphate</keyword>
<keyword evidence="14" id="KW-1185">Reference proteome</keyword>
<dbReference type="PANTHER" id="PTHR11601:SF34">
    <property type="entry name" value="CYSTEINE DESULFURASE"/>
    <property type="match status" value="1"/>
</dbReference>
<name>A0ABT2EPW6_9BACT</name>
<dbReference type="SUPFAM" id="SSF53383">
    <property type="entry name" value="PLP-dependent transferases"/>
    <property type="match status" value="1"/>
</dbReference>
<proteinExistence type="inferred from homology"/>
<dbReference type="PANTHER" id="PTHR11601">
    <property type="entry name" value="CYSTEINE DESULFURYLASE FAMILY MEMBER"/>
    <property type="match status" value="1"/>
</dbReference>
<dbReference type="InterPro" id="IPR015422">
    <property type="entry name" value="PyrdxlP-dep_Trfase_small"/>
</dbReference>
<feature type="modified residue" description="N6-(pyridoxal phosphate)lysine" evidence="10">
    <location>
        <position position="206"/>
    </location>
</feature>
<sequence length="390" mass="42461">MDGERIYLDYAATTPLDPRVLEAMLPYMTEQFGNPNSIHSFGREARLAVDEAREKIAQLLNCQPSEIVFTSGGTESDNLALRGVAEAYGHKGNHIVTTAIEHHAVLRTCRALEDKGFSVTYLPVDEHGLVFPEQVAEAVNEKTVLVSIMHANNEIGTIEPIAEIVKAVKEKRPDIVVHTDAVQTVGHIPVDIQELGVDLLSFSAHKFYGPKGIGGLFVRKGVRLVPQVTGGGQERNRRSGTENVAGIVGMARALELAVEEMPTELPRLQALRDELIEGVLNSVPESRLNGHPNLRLPHNANFSFRGIDGETLLLQLDMHGIAASSGSACSSGSLEPSHVLLALGLDYELAIGSLRITLGRFTTREHIVRLLDLLPKVVEKLRAIRGSLKV</sequence>
<evidence type="ECO:0000256" key="6">
    <source>
        <dbReference type="ARBA" id="ARBA00022898"/>
    </source>
</evidence>
<dbReference type="EC" id="2.8.1.7" evidence="10"/>
<keyword evidence="8 10" id="KW-0411">Iron-sulfur</keyword>
<protein>
    <recommendedName>
        <fullName evidence="10">Cysteine desulfurase IscS</fullName>
        <ecNumber evidence="10">2.8.1.7</ecNumber>
    </recommendedName>
</protein>
<evidence type="ECO:0000256" key="3">
    <source>
        <dbReference type="ARBA" id="ARBA00022490"/>
    </source>
</evidence>
<evidence type="ECO:0000259" key="12">
    <source>
        <dbReference type="Pfam" id="PF00266"/>
    </source>
</evidence>
<comment type="similarity">
    <text evidence="2 10">Belongs to the class-V pyridoxal-phosphate-dependent aminotransferase family. NifS/IscS subfamily.</text>
</comment>
<evidence type="ECO:0000256" key="1">
    <source>
        <dbReference type="ARBA" id="ARBA00001933"/>
    </source>
</evidence>
<dbReference type="Gene3D" id="3.40.640.10">
    <property type="entry name" value="Type I PLP-dependent aspartate aminotransferase-like (Major domain)"/>
    <property type="match status" value="1"/>
</dbReference>
<feature type="binding site" evidence="10">
    <location>
        <begin position="73"/>
        <end position="74"/>
    </location>
    <ligand>
        <name>pyridoxal 5'-phosphate</name>
        <dbReference type="ChEBI" id="CHEBI:597326"/>
    </ligand>
</feature>
<dbReference type="InterPro" id="IPR017772">
    <property type="entry name" value="Cys_deSase_NifS_bac/arc"/>
</dbReference>
<dbReference type="InterPro" id="IPR010240">
    <property type="entry name" value="Cys_deSase_IscS"/>
</dbReference>
<reference evidence="13 14" key="1">
    <citation type="submission" date="2022-08" db="EMBL/GenBank/DDBJ databases">
        <title>Bacterial and archaeal communities from various locations to study Microbial Dark Matter (Phase II).</title>
        <authorList>
            <person name="Stepanauskas R."/>
        </authorList>
    </citation>
    <scope>NUCLEOTIDE SEQUENCE [LARGE SCALE GENOMIC DNA]</scope>
    <source>
        <strain evidence="13 14">PD1</strain>
    </source>
</reference>
<dbReference type="Pfam" id="PF00266">
    <property type="entry name" value="Aminotran_5"/>
    <property type="match status" value="1"/>
</dbReference>
<evidence type="ECO:0000256" key="10">
    <source>
        <dbReference type="HAMAP-Rule" id="MF_00331"/>
    </source>
</evidence>
<comment type="cofactor">
    <cofactor evidence="1 10 11">
        <name>pyridoxal 5'-phosphate</name>
        <dbReference type="ChEBI" id="CHEBI:597326"/>
    </cofactor>
</comment>
<dbReference type="RefSeq" id="WP_259096990.1">
    <property type="nucleotide sequence ID" value="NZ_CP130454.1"/>
</dbReference>
<evidence type="ECO:0000313" key="14">
    <source>
        <dbReference type="Proteomes" id="UP001204798"/>
    </source>
</evidence>
<gene>
    <name evidence="10" type="primary">iscS</name>
    <name evidence="13" type="ORF">M2350_002394</name>
</gene>
<dbReference type="InterPro" id="IPR015424">
    <property type="entry name" value="PyrdxlP-dep_Trfase"/>
</dbReference>
<feature type="binding site" description="via persulfide group" evidence="10">
    <location>
        <position position="329"/>
    </location>
    <ligand>
        <name>[2Fe-2S] cluster</name>
        <dbReference type="ChEBI" id="CHEBI:190135"/>
        <note>ligand shared with IscU</note>
    </ligand>
</feature>
<comment type="caution">
    <text evidence="13">The sequence shown here is derived from an EMBL/GenBank/DDBJ whole genome shotgun (WGS) entry which is preliminary data.</text>
</comment>
<keyword evidence="10" id="KW-0001">2Fe-2S</keyword>
<keyword evidence="4 10" id="KW-0808">Transferase</keyword>
<feature type="binding site" evidence="10">
    <location>
        <begin position="203"/>
        <end position="205"/>
    </location>
    <ligand>
        <name>pyridoxal 5'-phosphate</name>
        <dbReference type="ChEBI" id="CHEBI:597326"/>
    </ligand>
</feature>
<dbReference type="HAMAP" id="MF_00331">
    <property type="entry name" value="Cys_desulf_IscS"/>
    <property type="match status" value="1"/>
</dbReference>
<comment type="subcellular location">
    <subcellularLocation>
        <location evidence="10">Cytoplasm</location>
    </subcellularLocation>
</comment>
<dbReference type="EMBL" id="JANUCP010000004">
    <property type="protein sequence ID" value="MCS3919977.1"/>
    <property type="molecule type" value="Genomic_DNA"/>
</dbReference>
<dbReference type="Gene3D" id="3.90.1150.10">
    <property type="entry name" value="Aspartate Aminotransferase, domain 1"/>
    <property type="match status" value="1"/>
</dbReference>
<feature type="binding site" evidence="10">
    <location>
        <position position="153"/>
    </location>
    <ligand>
        <name>pyridoxal 5'-phosphate</name>
        <dbReference type="ChEBI" id="CHEBI:597326"/>
    </ligand>
</feature>
<feature type="active site" description="Cysteine persulfide intermediate" evidence="10">
    <location>
        <position position="329"/>
    </location>
</feature>
<dbReference type="NCBIfam" id="TIGR03402">
    <property type="entry name" value="FeS_nifS"/>
    <property type="match status" value="1"/>
</dbReference>
<comment type="subunit">
    <text evidence="10">Homodimer. Forms a heterotetramer with IscU, interacts with other sulfur acceptors.</text>
</comment>
<organism evidence="13 14">
    <name type="scientific">Candidatus Fervidibacter sacchari</name>
    <dbReference type="NCBI Taxonomy" id="1448929"/>
    <lineage>
        <taxon>Bacteria</taxon>
        <taxon>Candidatus Fervidibacterota</taxon>
        <taxon>Candidatus Fervidibacter</taxon>
    </lineage>
</organism>
<dbReference type="InterPro" id="IPR020578">
    <property type="entry name" value="Aminotrans_V_PyrdxlP_BS"/>
</dbReference>
<dbReference type="InterPro" id="IPR015421">
    <property type="entry name" value="PyrdxlP-dep_Trfase_major"/>
</dbReference>
<evidence type="ECO:0000256" key="5">
    <source>
        <dbReference type="ARBA" id="ARBA00022723"/>
    </source>
</evidence>
<evidence type="ECO:0000313" key="13">
    <source>
        <dbReference type="EMBL" id="MCS3919977.1"/>
    </source>
</evidence>
<dbReference type="GO" id="GO:0031071">
    <property type="term" value="F:cysteine desulfurase activity"/>
    <property type="evidence" value="ECO:0007669"/>
    <property type="project" value="UniProtKB-EC"/>
</dbReference>
<evidence type="ECO:0000256" key="2">
    <source>
        <dbReference type="ARBA" id="ARBA00006490"/>
    </source>
</evidence>
<comment type="function">
    <text evidence="10">Master enzyme that delivers sulfur to a number of partners involved in Fe-S cluster assembly, tRNA modification or cofactor biosynthesis. Catalyzes the removal of elemental sulfur atoms from cysteine to produce alanine. Functions as a sulfur delivery protein for Fe-S cluster synthesis onto IscU, an Fe-S scaffold assembly protein, as well as other S acceptor proteins.</text>
</comment>
<dbReference type="NCBIfam" id="NF002806">
    <property type="entry name" value="PRK02948.1"/>
    <property type="match status" value="1"/>
</dbReference>
<feature type="binding site" evidence="10">
    <location>
        <position position="183"/>
    </location>
    <ligand>
        <name>pyridoxal 5'-phosphate</name>
        <dbReference type="ChEBI" id="CHEBI:597326"/>
    </ligand>
</feature>
<keyword evidence="5 10" id="KW-0479">Metal-binding</keyword>
<evidence type="ECO:0000256" key="8">
    <source>
        <dbReference type="ARBA" id="ARBA00023014"/>
    </source>
</evidence>
<dbReference type="PIRSF" id="PIRSF005572">
    <property type="entry name" value="NifS"/>
    <property type="match status" value="1"/>
</dbReference>
<comment type="catalytic activity">
    <reaction evidence="9 10">
        <text>(sulfur carrier)-H + L-cysteine = (sulfur carrier)-SH + L-alanine</text>
        <dbReference type="Rhea" id="RHEA:43892"/>
        <dbReference type="Rhea" id="RHEA-COMP:14737"/>
        <dbReference type="Rhea" id="RHEA-COMP:14739"/>
        <dbReference type="ChEBI" id="CHEBI:29917"/>
        <dbReference type="ChEBI" id="CHEBI:35235"/>
        <dbReference type="ChEBI" id="CHEBI:57972"/>
        <dbReference type="ChEBI" id="CHEBI:64428"/>
        <dbReference type="EC" id="2.8.1.7"/>
    </reaction>
</comment>
<dbReference type="PROSITE" id="PS00595">
    <property type="entry name" value="AA_TRANSFER_CLASS_5"/>
    <property type="match status" value="1"/>
</dbReference>
<evidence type="ECO:0000256" key="9">
    <source>
        <dbReference type="ARBA" id="ARBA00050776"/>
    </source>
</evidence>
<keyword evidence="3 10" id="KW-0963">Cytoplasm</keyword>
<dbReference type="Proteomes" id="UP001204798">
    <property type="component" value="Unassembled WGS sequence"/>
</dbReference>
<evidence type="ECO:0000256" key="4">
    <source>
        <dbReference type="ARBA" id="ARBA00022679"/>
    </source>
</evidence>
<accession>A0ABT2EPW6</accession>
<dbReference type="InterPro" id="IPR016454">
    <property type="entry name" value="Cysteine_dSase"/>
</dbReference>
<feature type="domain" description="Aminotransferase class V" evidence="12">
    <location>
        <begin position="6"/>
        <end position="370"/>
    </location>
</feature>
<dbReference type="InterPro" id="IPR000192">
    <property type="entry name" value="Aminotrans_V_dom"/>
</dbReference>
<feature type="binding site" evidence="10">
    <location>
        <position position="241"/>
    </location>
    <ligand>
        <name>pyridoxal 5'-phosphate</name>
        <dbReference type="ChEBI" id="CHEBI:597326"/>
    </ligand>
</feature>
<evidence type="ECO:0000256" key="11">
    <source>
        <dbReference type="RuleBase" id="RU004504"/>
    </source>
</evidence>
<dbReference type="Gene3D" id="1.10.260.50">
    <property type="match status" value="1"/>
</dbReference>